<comment type="caution">
    <text evidence="2">The sequence shown here is derived from an EMBL/GenBank/DDBJ whole genome shotgun (WGS) entry which is preliminary data.</text>
</comment>
<evidence type="ECO:0000256" key="1">
    <source>
        <dbReference type="SAM" id="MobiDB-lite"/>
    </source>
</evidence>
<dbReference type="EMBL" id="JAHDVG010000467">
    <property type="protein sequence ID" value="KAH1182443.1"/>
    <property type="molecule type" value="Genomic_DNA"/>
</dbReference>
<evidence type="ECO:0000313" key="2">
    <source>
        <dbReference type="EMBL" id="KAH1182443.1"/>
    </source>
</evidence>
<gene>
    <name evidence="2" type="ORF">KIL84_010197</name>
</gene>
<organism evidence="2 3">
    <name type="scientific">Mauremys mutica</name>
    <name type="common">yellowpond turtle</name>
    <dbReference type="NCBI Taxonomy" id="74926"/>
    <lineage>
        <taxon>Eukaryota</taxon>
        <taxon>Metazoa</taxon>
        <taxon>Chordata</taxon>
        <taxon>Craniata</taxon>
        <taxon>Vertebrata</taxon>
        <taxon>Euteleostomi</taxon>
        <taxon>Archelosauria</taxon>
        <taxon>Testudinata</taxon>
        <taxon>Testudines</taxon>
        <taxon>Cryptodira</taxon>
        <taxon>Durocryptodira</taxon>
        <taxon>Testudinoidea</taxon>
        <taxon>Geoemydidae</taxon>
        <taxon>Geoemydinae</taxon>
        <taxon>Mauremys</taxon>
    </lineage>
</organism>
<evidence type="ECO:0000313" key="3">
    <source>
        <dbReference type="Proteomes" id="UP000827986"/>
    </source>
</evidence>
<feature type="region of interest" description="Disordered" evidence="1">
    <location>
        <begin position="16"/>
        <end position="37"/>
    </location>
</feature>
<dbReference type="AlphaFoldDB" id="A0A9D4B5T3"/>
<accession>A0A9D4B5T3</accession>
<dbReference type="Proteomes" id="UP000827986">
    <property type="component" value="Unassembled WGS sequence"/>
</dbReference>
<name>A0A9D4B5T3_9SAUR</name>
<sequence length="130" mass="14007">MCAGQEHVMECPQTHVHTATQSKTQENPSPHTAVPQNETLDTVGALQLSHTSIRTVQTPSRAPESSGLHNTLLAPACQPGPQKVFLLGPNKWLKRTVDAAGFMLHWGWGNRLTQTMAAEAPASLYLGANC</sequence>
<proteinExistence type="predicted"/>
<keyword evidence="3" id="KW-1185">Reference proteome</keyword>
<reference evidence="2" key="1">
    <citation type="submission" date="2021-09" db="EMBL/GenBank/DDBJ databases">
        <title>The genome of Mauremys mutica provides insights into the evolution of semi-aquatic lifestyle.</title>
        <authorList>
            <person name="Gong S."/>
            <person name="Gao Y."/>
        </authorList>
    </citation>
    <scope>NUCLEOTIDE SEQUENCE</scope>
    <source>
        <strain evidence="2">MM-2020</strain>
        <tissue evidence="2">Muscle</tissue>
    </source>
</reference>
<protein>
    <submittedName>
        <fullName evidence="2">Uncharacterized protein</fullName>
    </submittedName>
</protein>